<dbReference type="PANTHER" id="PTHR45024:SF2">
    <property type="entry name" value="SCP2 DOMAIN-CONTAINING PROTEIN"/>
    <property type="match status" value="1"/>
</dbReference>
<feature type="domain" description="Ketoreductase" evidence="4">
    <location>
        <begin position="7"/>
        <end position="192"/>
    </location>
</feature>
<protein>
    <submittedName>
        <fullName evidence="5">Short-chain dehydrogenase</fullName>
    </submittedName>
</protein>
<evidence type="ECO:0000313" key="6">
    <source>
        <dbReference type="Proteomes" id="UP000414233"/>
    </source>
</evidence>
<keyword evidence="2" id="KW-0560">Oxidoreductase</keyword>
<dbReference type="InterPro" id="IPR002347">
    <property type="entry name" value="SDR_fam"/>
</dbReference>
<dbReference type="EMBL" id="CABPRZ010000025">
    <property type="protein sequence ID" value="VVE49358.1"/>
    <property type="molecule type" value="Genomic_DNA"/>
</dbReference>
<accession>A0A5E4YM06</accession>
<dbReference type="InterPro" id="IPR051687">
    <property type="entry name" value="Peroxisomal_Beta-Oxidation"/>
</dbReference>
<reference evidence="5 6" key="1">
    <citation type="submission" date="2019-08" db="EMBL/GenBank/DDBJ databases">
        <authorList>
            <person name="Peeters C."/>
        </authorList>
    </citation>
    <scope>NUCLEOTIDE SEQUENCE [LARGE SCALE GENOMIC DNA]</scope>
    <source>
        <strain evidence="5 6">LMG 30175</strain>
    </source>
</reference>
<dbReference type="Pfam" id="PF00106">
    <property type="entry name" value="adh_short"/>
    <property type="match status" value="1"/>
</dbReference>
<keyword evidence="6" id="KW-1185">Reference proteome</keyword>
<dbReference type="NCBIfam" id="NF005861">
    <property type="entry name" value="PRK07791.1"/>
    <property type="match status" value="1"/>
</dbReference>
<dbReference type="RefSeq" id="WP_150699277.1">
    <property type="nucleotide sequence ID" value="NZ_CABPRZ010000025.1"/>
</dbReference>
<comment type="similarity">
    <text evidence="1 3">Belongs to the short-chain dehydrogenases/reductases (SDR) family.</text>
</comment>
<gene>
    <name evidence="5" type="ORF">PTE30175_04494</name>
</gene>
<dbReference type="PANTHER" id="PTHR45024">
    <property type="entry name" value="DEHYDROGENASES, SHORT CHAIN"/>
    <property type="match status" value="1"/>
</dbReference>
<dbReference type="PRINTS" id="PR00081">
    <property type="entry name" value="GDHRDH"/>
</dbReference>
<dbReference type="Proteomes" id="UP000414233">
    <property type="component" value="Unassembled WGS sequence"/>
</dbReference>
<dbReference type="AlphaFoldDB" id="A0A5E4YM06"/>
<evidence type="ECO:0000259" key="4">
    <source>
        <dbReference type="SMART" id="SM00822"/>
    </source>
</evidence>
<dbReference type="FunFam" id="3.40.50.720:FF:000446">
    <property type="entry name" value="Short chain dehydrogenase"/>
    <property type="match status" value="1"/>
</dbReference>
<organism evidence="5 6">
    <name type="scientific">Pandoraea terrae</name>
    <dbReference type="NCBI Taxonomy" id="1537710"/>
    <lineage>
        <taxon>Bacteria</taxon>
        <taxon>Pseudomonadati</taxon>
        <taxon>Pseudomonadota</taxon>
        <taxon>Betaproteobacteria</taxon>
        <taxon>Burkholderiales</taxon>
        <taxon>Burkholderiaceae</taxon>
        <taxon>Pandoraea</taxon>
    </lineage>
</organism>
<proteinExistence type="inferred from homology"/>
<dbReference type="Gene3D" id="3.40.50.720">
    <property type="entry name" value="NAD(P)-binding Rossmann-like Domain"/>
    <property type="match status" value="1"/>
</dbReference>
<dbReference type="InterPro" id="IPR020904">
    <property type="entry name" value="Sc_DH/Rdtase_CS"/>
</dbReference>
<dbReference type="PRINTS" id="PR00080">
    <property type="entry name" value="SDRFAMILY"/>
</dbReference>
<dbReference type="OrthoDB" id="9804774at2"/>
<dbReference type="SMART" id="SM00822">
    <property type="entry name" value="PKS_KR"/>
    <property type="match status" value="1"/>
</dbReference>
<dbReference type="SUPFAM" id="SSF51735">
    <property type="entry name" value="NAD(P)-binding Rossmann-fold domains"/>
    <property type="match status" value="1"/>
</dbReference>
<evidence type="ECO:0000256" key="1">
    <source>
        <dbReference type="ARBA" id="ARBA00006484"/>
    </source>
</evidence>
<dbReference type="GO" id="GO:0016491">
    <property type="term" value="F:oxidoreductase activity"/>
    <property type="evidence" value="ECO:0007669"/>
    <property type="project" value="UniProtKB-KW"/>
</dbReference>
<sequence length="291" mass="30397">MSLCENRTVIITGAGGGLGRAYALAYASEGANVVVNDVRLEAADAVAGEIREAGGRALANSGDITTMAGAQSIIDAAVAEFGEVHVLVNNAGILRDRMFLSLSEDDWDQVMRVHLKGHFCLANLLAKRWRDAAKAGNAVDARIINTSSGAGLQGSVGQSNYVAAKGGIAALTLVQAAELGRYGITVNCLAPAARTSMTESAMPDMVKKPENGFDAWDPMNVASIVVWLGSTASRHVTGRCFEAKGGELSVADGWRTGRTVDKGARWSPAELTPVVDKLIAEAVPPQKVYGA</sequence>
<evidence type="ECO:0000256" key="2">
    <source>
        <dbReference type="ARBA" id="ARBA00023002"/>
    </source>
</evidence>
<name>A0A5E4YM06_9BURK</name>
<evidence type="ECO:0000256" key="3">
    <source>
        <dbReference type="RuleBase" id="RU000363"/>
    </source>
</evidence>
<dbReference type="PROSITE" id="PS00061">
    <property type="entry name" value="ADH_SHORT"/>
    <property type="match status" value="1"/>
</dbReference>
<evidence type="ECO:0000313" key="5">
    <source>
        <dbReference type="EMBL" id="VVE49358.1"/>
    </source>
</evidence>
<dbReference type="InterPro" id="IPR057326">
    <property type="entry name" value="KR_dom"/>
</dbReference>
<dbReference type="InterPro" id="IPR036291">
    <property type="entry name" value="NAD(P)-bd_dom_sf"/>
</dbReference>